<feature type="domain" description="ABC transporter" evidence="8">
    <location>
        <begin position="329"/>
        <end position="556"/>
    </location>
</feature>
<dbReference type="InterPro" id="IPR017871">
    <property type="entry name" value="ABC_transporter-like_CS"/>
</dbReference>
<dbReference type="InterPro" id="IPR003593">
    <property type="entry name" value="AAA+_ATPase"/>
</dbReference>
<keyword evidence="6 7" id="KW-0472">Membrane</keyword>
<reference evidence="10 11" key="1">
    <citation type="submission" date="2024-09" db="EMBL/GenBank/DDBJ databases">
        <authorList>
            <person name="Sun Q."/>
            <person name="Mori K."/>
        </authorList>
    </citation>
    <scope>NUCLEOTIDE SEQUENCE [LARGE SCALE GENOMIC DNA]</scope>
    <source>
        <strain evidence="10 11">JCM 3324</strain>
    </source>
</reference>
<evidence type="ECO:0000256" key="6">
    <source>
        <dbReference type="ARBA" id="ARBA00023136"/>
    </source>
</evidence>
<evidence type="ECO:0000313" key="11">
    <source>
        <dbReference type="Proteomes" id="UP001589568"/>
    </source>
</evidence>
<evidence type="ECO:0000256" key="4">
    <source>
        <dbReference type="ARBA" id="ARBA00022840"/>
    </source>
</evidence>
<keyword evidence="2 7" id="KW-0812">Transmembrane</keyword>
<keyword evidence="5 7" id="KW-1133">Transmembrane helix</keyword>
<dbReference type="PROSITE" id="PS50929">
    <property type="entry name" value="ABC_TM1F"/>
    <property type="match status" value="1"/>
</dbReference>
<dbReference type="Pfam" id="PF00664">
    <property type="entry name" value="ABC_membrane"/>
    <property type="match status" value="1"/>
</dbReference>
<sequence>MTWTDADRLLARTVRSGWAWNAALLTLNLCRSAGAIALPALVAAAIDERLTGSGDTALLRLTALVGLLLLTEVANQLIATWCVNSLVLDLRRRFLQHVLRLGVRDRGRFAGGDLTSRLLTNVTEAASVVPLFTVWASSLLVSGGALVALCLIDLRLAIAFFVGAPLATIMIRAFVGRISPLLTTYLAIQGRISGRLVEVLTGIRTVRAAGTERQEIDRVLSELPGLHEAGRDSWNLQGRLNLRAALLMPLIQVAVLGTAGYALVGGDITPGQLTAAAGYAGMALGLLSQANMFMALAQARAGARRVQEVLSVPVTGHGDRTLPAGPGELVFENVTVVGQDGPVLDGIDLRVPGGGTVAVVGASGSGKSTLASVAGRLIDPDEGRVLLDGVPLRELSAGALASAVGWAFERPSYLAGTFAEAIRFGADPDRTREAAMAAQADLFISRLPDGYLTPCASTPLSGGEQQRLGLARGLAHQGRLLIMDDALSSVDSVTELRICQAVAARTDLTRLLVTHKLSVAARADLVAWLDQGRIRALAPHEELWRVADYRRLFQPGPEDHRREERELSRA</sequence>
<dbReference type="InterPro" id="IPR036640">
    <property type="entry name" value="ABC1_TM_sf"/>
</dbReference>
<feature type="transmembrane region" description="Helical" evidence="7">
    <location>
        <begin position="58"/>
        <end position="83"/>
    </location>
</feature>
<dbReference type="PANTHER" id="PTHR43394">
    <property type="entry name" value="ATP-DEPENDENT PERMEASE MDL1, MITOCHONDRIAL"/>
    <property type="match status" value="1"/>
</dbReference>
<comment type="caution">
    <text evidence="10">The sequence shown here is derived from an EMBL/GenBank/DDBJ whole genome shotgun (WGS) entry which is preliminary data.</text>
</comment>
<dbReference type="InterPro" id="IPR003439">
    <property type="entry name" value="ABC_transporter-like_ATP-bd"/>
</dbReference>
<proteinExistence type="predicted"/>
<evidence type="ECO:0000256" key="2">
    <source>
        <dbReference type="ARBA" id="ARBA00022692"/>
    </source>
</evidence>
<gene>
    <name evidence="10" type="ORF">ACFFR3_35440</name>
</gene>
<dbReference type="CDD" id="cd07346">
    <property type="entry name" value="ABC_6TM_exporters"/>
    <property type="match status" value="1"/>
</dbReference>
<dbReference type="InterPro" id="IPR039421">
    <property type="entry name" value="Type_1_exporter"/>
</dbReference>
<feature type="transmembrane region" description="Helical" evidence="7">
    <location>
        <begin position="125"/>
        <end position="148"/>
    </location>
</feature>
<evidence type="ECO:0000259" key="9">
    <source>
        <dbReference type="PROSITE" id="PS50929"/>
    </source>
</evidence>
<dbReference type="InterPro" id="IPR027417">
    <property type="entry name" value="P-loop_NTPase"/>
</dbReference>
<dbReference type="Proteomes" id="UP001589568">
    <property type="component" value="Unassembled WGS sequence"/>
</dbReference>
<organism evidence="10 11">
    <name type="scientific">Nonomuraea salmonea</name>
    <dbReference type="NCBI Taxonomy" id="46181"/>
    <lineage>
        <taxon>Bacteria</taxon>
        <taxon>Bacillati</taxon>
        <taxon>Actinomycetota</taxon>
        <taxon>Actinomycetes</taxon>
        <taxon>Streptosporangiales</taxon>
        <taxon>Streptosporangiaceae</taxon>
        <taxon>Nonomuraea</taxon>
    </lineage>
</organism>
<keyword evidence="3" id="KW-0547">Nucleotide-binding</keyword>
<dbReference type="Pfam" id="PF00005">
    <property type="entry name" value="ABC_tran"/>
    <property type="match status" value="1"/>
</dbReference>
<evidence type="ECO:0000256" key="1">
    <source>
        <dbReference type="ARBA" id="ARBA00004651"/>
    </source>
</evidence>
<evidence type="ECO:0000313" key="10">
    <source>
        <dbReference type="EMBL" id="MFB9474817.1"/>
    </source>
</evidence>
<dbReference type="RefSeq" id="WP_345393903.1">
    <property type="nucleotide sequence ID" value="NZ_BAAAXS010000001.1"/>
</dbReference>
<comment type="subcellular location">
    <subcellularLocation>
        <location evidence="1">Cell membrane</location>
        <topology evidence="1">Multi-pass membrane protein</topology>
    </subcellularLocation>
</comment>
<feature type="transmembrane region" description="Helical" evidence="7">
    <location>
        <begin position="244"/>
        <end position="264"/>
    </location>
</feature>
<keyword evidence="4 10" id="KW-0067">ATP-binding</keyword>
<dbReference type="PROSITE" id="PS50893">
    <property type="entry name" value="ABC_TRANSPORTER_2"/>
    <property type="match status" value="1"/>
</dbReference>
<dbReference type="Gene3D" id="1.20.1560.10">
    <property type="entry name" value="ABC transporter type 1, transmembrane domain"/>
    <property type="match status" value="1"/>
</dbReference>
<feature type="transmembrane region" description="Helical" evidence="7">
    <location>
        <begin position="18"/>
        <end position="46"/>
    </location>
</feature>
<keyword evidence="11" id="KW-1185">Reference proteome</keyword>
<feature type="transmembrane region" description="Helical" evidence="7">
    <location>
        <begin position="154"/>
        <end position="175"/>
    </location>
</feature>
<dbReference type="PANTHER" id="PTHR43394:SF1">
    <property type="entry name" value="ATP-BINDING CASSETTE SUB-FAMILY B MEMBER 10, MITOCHONDRIAL"/>
    <property type="match status" value="1"/>
</dbReference>
<dbReference type="SMART" id="SM00382">
    <property type="entry name" value="AAA"/>
    <property type="match status" value="1"/>
</dbReference>
<evidence type="ECO:0000259" key="8">
    <source>
        <dbReference type="PROSITE" id="PS50893"/>
    </source>
</evidence>
<dbReference type="GO" id="GO:0005524">
    <property type="term" value="F:ATP binding"/>
    <property type="evidence" value="ECO:0007669"/>
    <property type="project" value="UniProtKB-KW"/>
</dbReference>
<dbReference type="PROSITE" id="PS00211">
    <property type="entry name" value="ABC_TRANSPORTER_1"/>
    <property type="match status" value="1"/>
</dbReference>
<accession>A0ABV5NX49</accession>
<feature type="domain" description="ABC transmembrane type-1" evidence="9">
    <location>
        <begin position="22"/>
        <end position="299"/>
    </location>
</feature>
<feature type="transmembrane region" description="Helical" evidence="7">
    <location>
        <begin position="276"/>
        <end position="297"/>
    </location>
</feature>
<evidence type="ECO:0000256" key="7">
    <source>
        <dbReference type="SAM" id="Phobius"/>
    </source>
</evidence>
<dbReference type="SUPFAM" id="SSF90123">
    <property type="entry name" value="ABC transporter transmembrane region"/>
    <property type="match status" value="1"/>
</dbReference>
<dbReference type="Gene3D" id="3.40.50.300">
    <property type="entry name" value="P-loop containing nucleotide triphosphate hydrolases"/>
    <property type="match status" value="1"/>
</dbReference>
<dbReference type="SUPFAM" id="SSF52540">
    <property type="entry name" value="P-loop containing nucleoside triphosphate hydrolases"/>
    <property type="match status" value="1"/>
</dbReference>
<name>A0ABV5NX49_9ACTN</name>
<dbReference type="EMBL" id="JBHMCF010000040">
    <property type="protein sequence ID" value="MFB9474817.1"/>
    <property type="molecule type" value="Genomic_DNA"/>
</dbReference>
<dbReference type="InterPro" id="IPR011527">
    <property type="entry name" value="ABC1_TM_dom"/>
</dbReference>
<protein>
    <submittedName>
        <fullName evidence="10">ABC transporter ATP-binding protein</fullName>
    </submittedName>
</protein>
<evidence type="ECO:0000256" key="3">
    <source>
        <dbReference type="ARBA" id="ARBA00022741"/>
    </source>
</evidence>
<evidence type="ECO:0000256" key="5">
    <source>
        <dbReference type="ARBA" id="ARBA00022989"/>
    </source>
</evidence>